<sequence length="732" mass="83161">MANNKDAVIDLVFEIANKLRGPYRPPQYRKVMLPMTVLRRLDLLLQPTKDAVIAEYKKLEAQGLEGDALHKVLARKAAKGRRQPLYNVSSFTFEKMLGDPPNIATNLVSFINGFSENARRIFERFEFEAEIEKLDKSNRLFLIVKEFTDPKIKLHPDDLDNADMGDVFEELVRRFNEQANEEAGDHFTPREVIRLMAHLVYTDEEDVYKPGIVRTIYDPTCGTGGMLSVSEDVIKSQNDQAHLELFGQEYNAESWAICCSDMLIKDEAVDNIVFDDTLTDDGHRDRRFHYMLANPPFGVEWKPQEDAVKKEHDELGFAGRFGPGLPAIRDGATLFLMHMMSKMHPSPEHGGEGSKIAVVFNGSPLFNGDPGPSESNVRRWIIENDWLDAIVALPDQLFYNTGILTYIWIVSNRKPEHRRGKVQLIDASRHFVKMTKSKGDKRNRIAGTEDGDPDQIGDIARLYGDYEDGATARVLVKDGNTEEWEDRVCCRIFDNHEFGYLRITVERPLRLNFQLSEERLSRVSEETAFQNLAKSKKKFGSEAYNAEVSAGEAHQADIMAALKAGVGDQLFKNRDEFSDHIDGLLSDVLPKVPSNISKAIVSALSERDPSANICFKDAKKTKIEPDSELRDVELVPLPENAPAKLPIDYDRKADNSKLLELVRDHCEDYLAREVTPYVEDAWIDHSKTKVGYEFPINRHFYVYKPPRELEAIEADINALEKDILAQLKKVVS</sequence>
<evidence type="ECO:0000259" key="9">
    <source>
        <dbReference type="Pfam" id="PF12161"/>
    </source>
</evidence>
<dbReference type="GO" id="GO:0003677">
    <property type="term" value="F:DNA binding"/>
    <property type="evidence" value="ECO:0007669"/>
    <property type="project" value="InterPro"/>
</dbReference>
<feature type="domain" description="N6 adenine-specific DNA methyltransferase N-terminal" evidence="9">
    <location>
        <begin position="12"/>
        <end position="147"/>
    </location>
</feature>
<comment type="caution">
    <text evidence="10">The sequence shown here is derived from an EMBL/GenBank/DDBJ whole genome shotgun (WGS) entry which is preliminary data.</text>
</comment>
<evidence type="ECO:0000256" key="1">
    <source>
        <dbReference type="ARBA" id="ARBA00006594"/>
    </source>
</evidence>
<organism evidence="10 11">
    <name type="scientific">Iodidimonas gelatinilytica</name>
    <dbReference type="NCBI Taxonomy" id="1236966"/>
    <lineage>
        <taxon>Bacteria</taxon>
        <taxon>Pseudomonadati</taxon>
        <taxon>Pseudomonadota</taxon>
        <taxon>Alphaproteobacteria</taxon>
        <taxon>Iodidimonadales</taxon>
        <taxon>Iodidimonadaceae</taxon>
        <taxon>Iodidimonas</taxon>
    </lineage>
</organism>
<dbReference type="InterPro" id="IPR029063">
    <property type="entry name" value="SAM-dependent_MTases_sf"/>
</dbReference>
<evidence type="ECO:0000256" key="3">
    <source>
        <dbReference type="ARBA" id="ARBA00022603"/>
    </source>
</evidence>
<dbReference type="InterPro" id="IPR022749">
    <property type="entry name" value="D12N6_MeTrfase_N"/>
</dbReference>
<dbReference type="AlphaFoldDB" id="A0A5A7MQH1"/>
<evidence type="ECO:0000259" key="8">
    <source>
        <dbReference type="Pfam" id="PF02384"/>
    </source>
</evidence>
<dbReference type="PRINTS" id="PR00507">
    <property type="entry name" value="N12N6MTFRASE"/>
</dbReference>
<evidence type="ECO:0000256" key="4">
    <source>
        <dbReference type="ARBA" id="ARBA00022679"/>
    </source>
</evidence>
<dbReference type="GO" id="GO:0009007">
    <property type="term" value="F:site-specific DNA-methyltransferase (adenine-specific) activity"/>
    <property type="evidence" value="ECO:0007669"/>
    <property type="project" value="UniProtKB-EC"/>
</dbReference>
<comment type="catalytic activity">
    <reaction evidence="7">
        <text>a 2'-deoxyadenosine in DNA + S-adenosyl-L-methionine = an N(6)-methyl-2'-deoxyadenosine in DNA + S-adenosyl-L-homocysteine + H(+)</text>
        <dbReference type="Rhea" id="RHEA:15197"/>
        <dbReference type="Rhea" id="RHEA-COMP:12418"/>
        <dbReference type="Rhea" id="RHEA-COMP:12419"/>
        <dbReference type="ChEBI" id="CHEBI:15378"/>
        <dbReference type="ChEBI" id="CHEBI:57856"/>
        <dbReference type="ChEBI" id="CHEBI:59789"/>
        <dbReference type="ChEBI" id="CHEBI:90615"/>
        <dbReference type="ChEBI" id="CHEBI:90616"/>
        <dbReference type="EC" id="2.1.1.72"/>
    </reaction>
</comment>
<keyword evidence="3 10" id="KW-0489">Methyltransferase</keyword>
<reference evidence="10 11" key="1">
    <citation type="submission" date="2019-09" db="EMBL/GenBank/DDBJ databases">
        <title>NBRP : Genome information of microbial organism related human and environment.</title>
        <authorList>
            <person name="Hattori M."/>
            <person name="Oshima K."/>
            <person name="Inaba H."/>
            <person name="Suda W."/>
            <person name="Sakamoto M."/>
            <person name="Iino T."/>
            <person name="Kitahara M."/>
            <person name="Oshida Y."/>
            <person name="Iida T."/>
            <person name="Kudo T."/>
            <person name="Itoh T."/>
            <person name="Ohkuma M."/>
        </authorList>
    </citation>
    <scope>NUCLEOTIDE SEQUENCE [LARGE SCALE GENOMIC DNA]</scope>
    <source>
        <strain evidence="10 11">Hi-2</strain>
    </source>
</reference>
<dbReference type="Proteomes" id="UP000322084">
    <property type="component" value="Unassembled WGS sequence"/>
</dbReference>
<dbReference type="InterPro" id="IPR003356">
    <property type="entry name" value="DNA_methylase_A-5"/>
</dbReference>
<dbReference type="PANTHER" id="PTHR42933:SF3">
    <property type="entry name" value="TYPE I RESTRICTION ENZYME MJAVIII METHYLASE SUBUNIT"/>
    <property type="match status" value="1"/>
</dbReference>
<evidence type="ECO:0000256" key="5">
    <source>
        <dbReference type="ARBA" id="ARBA00022691"/>
    </source>
</evidence>
<dbReference type="SUPFAM" id="SSF53335">
    <property type="entry name" value="S-adenosyl-L-methionine-dependent methyltransferases"/>
    <property type="match status" value="1"/>
</dbReference>
<dbReference type="Pfam" id="PF02384">
    <property type="entry name" value="N6_Mtase"/>
    <property type="match status" value="1"/>
</dbReference>
<proteinExistence type="inferred from homology"/>
<comment type="similarity">
    <text evidence="1">Belongs to the N(4)/N(6)-methyltransferase family.</text>
</comment>
<dbReference type="PANTHER" id="PTHR42933">
    <property type="entry name" value="SLR6095 PROTEIN"/>
    <property type="match status" value="1"/>
</dbReference>
<name>A0A5A7MQH1_9PROT</name>
<dbReference type="InterPro" id="IPR051537">
    <property type="entry name" value="DNA_Adenine_Mtase"/>
</dbReference>
<dbReference type="EC" id="2.1.1.72" evidence="2"/>
<keyword evidence="5" id="KW-0949">S-adenosyl-L-methionine</keyword>
<dbReference type="GO" id="GO:0008170">
    <property type="term" value="F:N-methyltransferase activity"/>
    <property type="evidence" value="ECO:0007669"/>
    <property type="project" value="InterPro"/>
</dbReference>
<dbReference type="Gene3D" id="3.40.50.150">
    <property type="entry name" value="Vaccinia Virus protein VP39"/>
    <property type="match status" value="1"/>
</dbReference>
<protein>
    <recommendedName>
        <fullName evidence="2">site-specific DNA-methyltransferase (adenine-specific)</fullName>
        <ecNumber evidence="2">2.1.1.72</ecNumber>
    </recommendedName>
</protein>
<evidence type="ECO:0000256" key="2">
    <source>
        <dbReference type="ARBA" id="ARBA00011900"/>
    </source>
</evidence>
<dbReference type="GO" id="GO:0032259">
    <property type="term" value="P:methylation"/>
    <property type="evidence" value="ECO:0007669"/>
    <property type="project" value="UniProtKB-KW"/>
</dbReference>
<dbReference type="Pfam" id="PF12161">
    <property type="entry name" value="HsdM_N"/>
    <property type="match status" value="1"/>
</dbReference>
<accession>A0A5A7MQH1</accession>
<dbReference type="GO" id="GO:0009307">
    <property type="term" value="P:DNA restriction-modification system"/>
    <property type="evidence" value="ECO:0007669"/>
    <property type="project" value="UniProtKB-KW"/>
</dbReference>
<evidence type="ECO:0000256" key="7">
    <source>
        <dbReference type="ARBA" id="ARBA00047942"/>
    </source>
</evidence>
<dbReference type="EMBL" id="BKCL01000005">
    <property type="protein sequence ID" value="GEQ98147.1"/>
    <property type="molecule type" value="Genomic_DNA"/>
</dbReference>
<evidence type="ECO:0000313" key="10">
    <source>
        <dbReference type="EMBL" id="GEQ98147.1"/>
    </source>
</evidence>
<gene>
    <name evidence="10" type="ORF">JCM17844_17840</name>
</gene>
<keyword evidence="4 10" id="KW-0808">Transferase</keyword>
<evidence type="ECO:0000256" key="6">
    <source>
        <dbReference type="ARBA" id="ARBA00022747"/>
    </source>
</evidence>
<evidence type="ECO:0000313" key="11">
    <source>
        <dbReference type="Proteomes" id="UP000322084"/>
    </source>
</evidence>
<keyword evidence="6" id="KW-0680">Restriction system</keyword>
<feature type="domain" description="DNA methylase adenine-specific" evidence="8">
    <location>
        <begin position="163"/>
        <end position="437"/>
    </location>
</feature>